<evidence type="ECO:0000313" key="5">
    <source>
        <dbReference type="Proteomes" id="UP000265020"/>
    </source>
</evidence>
<dbReference type="STRING" id="28743.ENSCVAP00000017549"/>
<dbReference type="Proteomes" id="UP000265020">
    <property type="component" value="Unassembled WGS sequence"/>
</dbReference>
<evidence type="ECO:0000259" key="3">
    <source>
        <dbReference type="Pfam" id="PF00004"/>
    </source>
</evidence>
<dbReference type="InterPro" id="IPR003959">
    <property type="entry name" value="ATPase_AAA_core"/>
</dbReference>
<dbReference type="AlphaFoldDB" id="A0A3Q2DG02"/>
<dbReference type="Gene3D" id="1.10.8.60">
    <property type="match status" value="1"/>
</dbReference>
<dbReference type="InterPro" id="IPR052267">
    <property type="entry name" value="N-DRC_Component"/>
</dbReference>
<protein>
    <recommendedName>
        <fullName evidence="3">ATPase AAA-type core domain-containing protein</fullName>
    </recommendedName>
</protein>
<evidence type="ECO:0000313" key="4">
    <source>
        <dbReference type="Ensembl" id="ENSCVAP00000017549.1"/>
    </source>
</evidence>
<dbReference type="OMA" id="VCHETGA"/>
<dbReference type="InterPro" id="IPR027417">
    <property type="entry name" value="P-loop_NTPase"/>
</dbReference>
<keyword evidence="5" id="KW-1185">Reference proteome</keyword>
<keyword evidence="2" id="KW-0812">Transmembrane</keyword>
<accession>A0A3Q2DG02</accession>
<organism evidence="4 5">
    <name type="scientific">Cyprinodon variegatus</name>
    <name type="common">Sheepshead minnow</name>
    <dbReference type="NCBI Taxonomy" id="28743"/>
    <lineage>
        <taxon>Eukaryota</taxon>
        <taxon>Metazoa</taxon>
        <taxon>Chordata</taxon>
        <taxon>Craniata</taxon>
        <taxon>Vertebrata</taxon>
        <taxon>Euteleostomi</taxon>
        <taxon>Actinopterygii</taxon>
        <taxon>Neopterygii</taxon>
        <taxon>Teleostei</taxon>
        <taxon>Neoteleostei</taxon>
        <taxon>Acanthomorphata</taxon>
        <taxon>Ovalentaria</taxon>
        <taxon>Atherinomorphae</taxon>
        <taxon>Cyprinodontiformes</taxon>
        <taxon>Cyprinodontidae</taxon>
        <taxon>Cyprinodon</taxon>
    </lineage>
</organism>
<dbReference type="Pfam" id="PF00004">
    <property type="entry name" value="AAA"/>
    <property type="match status" value="1"/>
</dbReference>
<sequence>MWKEAMLELSHLLAEELPPEPPPPQRDRLVFFQQLATLYVRYIQVFRQLEEAHNGLVHPQKRRLIRVILNGVMGRILELKNDMVETEFSEYHYVNDVLHALKLTPVSFSFEVRGLMTEKEAIQIFQMVERARQGRKRAKLSKQTKKAKTTVALSPEVAAIRIQKVFCHKHGIIGYFLSLGFISLVIAIKSSIRIQQKKHEEDYLKSVEQILKQLRETESQDMSNTMKNQIRQWFYECRDTTGVFPDYPSEEDGGSALIFSEKNPQQLMEEIKESEDEEKRSKLKKKEEVRVNVTVWKNRDESENFTQMHEVELIKEEIRKVIKAEVRIKVDEEMRQELSELKLVVDKDKGAKARKKKVSKEISKTVFLKLFSSFLGESNYLGTVLRQNDVEPMPSLLDVREVLTLYAILPLGSQEVHEKAPLVKSILLVGPTGVGKHMLVHAVCRETGATLFDLSPYNTAGKYPGKNGLTIMLHMVFKVARLLQPSVIWIGETEKIFYRKVPREEEELDPRRLKKVLPKCLKLIKGEDRVLIIGTTRDPQSADIKALSKMYSKIILIPTSFCLFDCTSVLWKKLIEKQGGKIKAVDLSNLTRLTDGYTPGHMVQVINSLVSEVHIQELEKRSFIADDFIPPLSKLEPVFQKEEEAIKSWYAKTPLGKRRYKAATGKEEQAPPKGKNSKRKDKHQKS</sequence>
<evidence type="ECO:0000256" key="1">
    <source>
        <dbReference type="SAM" id="MobiDB-lite"/>
    </source>
</evidence>
<reference evidence="4" key="2">
    <citation type="submission" date="2025-09" db="UniProtKB">
        <authorList>
            <consortium name="Ensembl"/>
        </authorList>
    </citation>
    <scope>IDENTIFICATION</scope>
</reference>
<dbReference type="PANTHER" id="PTHR14690">
    <property type="entry name" value="IQ MOTIF CONTAINING WITH AAA DOMAIN 1"/>
    <property type="match status" value="1"/>
</dbReference>
<feature type="transmembrane region" description="Helical" evidence="2">
    <location>
        <begin position="172"/>
        <end position="188"/>
    </location>
</feature>
<dbReference type="PANTHER" id="PTHR14690:SF10">
    <property type="entry name" value="IQ AND AAA DOMAIN-CONTAINING PROTEIN-LIKE"/>
    <property type="match status" value="1"/>
</dbReference>
<dbReference type="SUPFAM" id="SSF52540">
    <property type="entry name" value="P-loop containing nucleoside triphosphate hydrolases"/>
    <property type="match status" value="1"/>
</dbReference>
<dbReference type="GeneTree" id="ENSGT00940000154067"/>
<keyword evidence="2" id="KW-1133">Transmembrane helix</keyword>
<name>A0A3Q2DG02_CYPVA</name>
<dbReference type="GO" id="GO:0016887">
    <property type="term" value="F:ATP hydrolysis activity"/>
    <property type="evidence" value="ECO:0007669"/>
    <property type="project" value="InterPro"/>
</dbReference>
<keyword evidence="2" id="KW-0472">Membrane</keyword>
<reference evidence="4" key="1">
    <citation type="submission" date="2025-08" db="UniProtKB">
        <authorList>
            <consortium name="Ensembl"/>
        </authorList>
    </citation>
    <scope>IDENTIFICATION</scope>
</reference>
<dbReference type="GO" id="GO:0005524">
    <property type="term" value="F:ATP binding"/>
    <property type="evidence" value="ECO:0007669"/>
    <property type="project" value="InterPro"/>
</dbReference>
<feature type="domain" description="ATPase AAA-type core" evidence="3">
    <location>
        <begin position="426"/>
        <end position="554"/>
    </location>
</feature>
<proteinExistence type="predicted"/>
<dbReference type="Ensembl" id="ENSCVAT00000026248.1">
    <property type="protein sequence ID" value="ENSCVAP00000017549.1"/>
    <property type="gene ID" value="ENSCVAG00000020681.1"/>
</dbReference>
<evidence type="ECO:0000256" key="2">
    <source>
        <dbReference type="SAM" id="Phobius"/>
    </source>
</evidence>
<dbReference type="Gene3D" id="3.40.50.300">
    <property type="entry name" value="P-loop containing nucleotide triphosphate hydrolases"/>
    <property type="match status" value="1"/>
</dbReference>
<feature type="compositionally biased region" description="Basic residues" evidence="1">
    <location>
        <begin position="675"/>
        <end position="686"/>
    </location>
</feature>
<feature type="region of interest" description="Disordered" evidence="1">
    <location>
        <begin position="660"/>
        <end position="686"/>
    </location>
</feature>